<dbReference type="GO" id="GO:0004497">
    <property type="term" value="F:monooxygenase activity"/>
    <property type="evidence" value="ECO:0007669"/>
    <property type="project" value="UniProtKB-KW"/>
</dbReference>
<feature type="binding site" description="axial binding residue" evidence="8">
    <location>
        <position position="477"/>
    </location>
    <ligand>
        <name>heme</name>
        <dbReference type="ChEBI" id="CHEBI:30413"/>
    </ligand>
    <ligandPart>
        <name>Fe</name>
        <dbReference type="ChEBI" id="CHEBI:18248"/>
    </ligandPart>
</feature>
<dbReference type="Gene3D" id="1.10.630.10">
    <property type="entry name" value="Cytochrome P450"/>
    <property type="match status" value="1"/>
</dbReference>
<evidence type="ECO:0000256" key="6">
    <source>
        <dbReference type="ARBA" id="ARBA00023004"/>
    </source>
</evidence>
<evidence type="ECO:0000256" key="7">
    <source>
        <dbReference type="ARBA" id="ARBA00023033"/>
    </source>
</evidence>
<dbReference type="OrthoDB" id="1844152at2759"/>
<keyword evidence="7" id="KW-0503">Monooxygenase</keyword>
<evidence type="ECO:0000313" key="9">
    <source>
        <dbReference type="EMBL" id="TPX07256.1"/>
    </source>
</evidence>
<dbReference type="PANTHER" id="PTHR46206:SF1">
    <property type="entry name" value="P450, PUTATIVE (EUROFUNG)-RELATED"/>
    <property type="match status" value="1"/>
</dbReference>
<evidence type="ECO:0000256" key="5">
    <source>
        <dbReference type="ARBA" id="ARBA00023002"/>
    </source>
</evidence>
<dbReference type="GeneID" id="41978297"/>
<dbReference type="InterPro" id="IPR036396">
    <property type="entry name" value="Cyt_P450_sf"/>
</dbReference>
<comment type="caution">
    <text evidence="9">The sequence shown here is derived from an EMBL/GenBank/DDBJ whole genome shotgun (WGS) entry which is preliminary data.</text>
</comment>
<keyword evidence="3 8" id="KW-0349">Heme</keyword>
<dbReference type="PRINTS" id="PR00465">
    <property type="entry name" value="EP450IV"/>
</dbReference>
<proteinExistence type="inferred from homology"/>
<dbReference type="GO" id="GO:0020037">
    <property type="term" value="F:heme binding"/>
    <property type="evidence" value="ECO:0007669"/>
    <property type="project" value="InterPro"/>
</dbReference>
<dbReference type="Proteomes" id="UP000319257">
    <property type="component" value="Unassembled WGS sequence"/>
</dbReference>
<dbReference type="PANTHER" id="PTHR46206">
    <property type="entry name" value="CYTOCHROME P450"/>
    <property type="match status" value="1"/>
</dbReference>
<evidence type="ECO:0000256" key="2">
    <source>
        <dbReference type="ARBA" id="ARBA00010617"/>
    </source>
</evidence>
<dbReference type="GO" id="GO:0005506">
    <property type="term" value="F:iron ion binding"/>
    <property type="evidence" value="ECO:0007669"/>
    <property type="project" value="InterPro"/>
</dbReference>
<dbReference type="InterPro" id="IPR001128">
    <property type="entry name" value="Cyt_P450"/>
</dbReference>
<dbReference type="Pfam" id="PF00067">
    <property type="entry name" value="p450"/>
    <property type="match status" value="1"/>
</dbReference>
<dbReference type="EMBL" id="SKBQ01000092">
    <property type="protein sequence ID" value="TPX07256.1"/>
    <property type="molecule type" value="Genomic_DNA"/>
</dbReference>
<evidence type="ECO:0000256" key="1">
    <source>
        <dbReference type="ARBA" id="ARBA00001971"/>
    </source>
</evidence>
<gene>
    <name evidence="9" type="ORF">E0L32_010850</name>
</gene>
<reference evidence="9 10" key="1">
    <citation type="submission" date="2019-06" db="EMBL/GenBank/DDBJ databases">
        <title>Draft genome sequence of the filamentous fungus Phialemoniopsis curvata isolated from diesel fuel.</title>
        <authorList>
            <person name="Varaljay V.A."/>
            <person name="Lyon W.J."/>
            <person name="Crouch A.L."/>
            <person name="Drake C.E."/>
            <person name="Hollomon J.M."/>
            <person name="Nadeau L.J."/>
            <person name="Nunn H.S."/>
            <person name="Stevenson B.S."/>
            <person name="Bojanowski C.L."/>
            <person name="Crookes-Goodson W.J."/>
        </authorList>
    </citation>
    <scope>NUCLEOTIDE SEQUENCE [LARGE SCALE GENOMIC DNA]</scope>
    <source>
        <strain evidence="9 10">D216</strain>
    </source>
</reference>
<organism evidence="9 10">
    <name type="scientific">Thyridium curvatum</name>
    <dbReference type="NCBI Taxonomy" id="1093900"/>
    <lineage>
        <taxon>Eukaryota</taxon>
        <taxon>Fungi</taxon>
        <taxon>Dikarya</taxon>
        <taxon>Ascomycota</taxon>
        <taxon>Pezizomycotina</taxon>
        <taxon>Sordariomycetes</taxon>
        <taxon>Sordariomycetidae</taxon>
        <taxon>Thyridiales</taxon>
        <taxon>Thyridiaceae</taxon>
        <taxon>Thyridium</taxon>
    </lineage>
</organism>
<evidence type="ECO:0000256" key="8">
    <source>
        <dbReference type="PIRSR" id="PIRSR602403-1"/>
    </source>
</evidence>
<dbReference type="SUPFAM" id="SSF48264">
    <property type="entry name" value="Cytochrome P450"/>
    <property type="match status" value="1"/>
</dbReference>
<evidence type="ECO:0000256" key="4">
    <source>
        <dbReference type="ARBA" id="ARBA00022723"/>
    </source>
</evidence>
<evidence type="ECO:0008006" key="11">
    <source>
        <dbReference type="Google" id="ProtNLM"/>
    </source>
</evidence>
<dbReference type="GO" id="GO:0016705">
    <property type="term" value="F:oxidoreductase activity, acting on paired donors, with incorporation or reduction of molecular oxygen"/>
    <property type="evidence" value="ECO:0007669"/>
    <property type="project" value="InterPro"/>
</dbReference>
<sequence>MDWSIPALLPAAWSTLAGAVLIGLLGLCLAVAFHFAFFTVPYPAGVDLIREPPGKRWFSLRTRKAYYNDCEALFREAYHDYAKKGKAVIIPGILSRSEIILPVQSMKWALSQPEDVLEVNSAFAELDQTGYSLGSHDIVADPWQMTLVRQDINIHLDWIVKEIDDEIAVAFDKRLGLDTTAWREMELHSVMRMVAAQVASRFIVGRPLCRNDDYLETCMEVGDGCVSTAGMAAGAPASIRPIVGFIAGRKTRKLVDKVGRYLRPLYEDRLALVKKYAKDDPGHEEPMDMFQWHLRLAQQERPEELDDFGMINQRVCHSNFGAMEQLSTQATNIFLNILGSDAEHNTVAVLRDEMRRVVPPGLGAARWTRANVAKMTRADSLIRETLRAHSVGGRVMFRTVAAEGGLTTNTGVHLPKGSLISFLSQPAHMDGEVLEDAAAFDPFRFSRIREASADGPSLAMVATSHQYLPFGHGRHACTGRFLVDFEMKMMMTYVLSHYDIKFPDEYGGKRPENKWLTEVLLPPFGAKMMVRRREKGL</sequence>
<keyword evidence="4 8" id="KW-0479">Metal-binding</keyword>
<dbReference type="InParanoid" id="A0A507ALD6"/>
<protein>
    <recommendedName>
        <fullName evidence="11">Cytochrome P450</fullName>
    </recommendedName>
</protein>
<comment type="similarity">
    <text evidence="2">Belongs to the cytochrome P450 family.</text>
</comment>
<evidence type="ECO:0000256" key="3">
    <source>
        <dbReference type="ARBA" id="ARBA00022617"/>
    </source>
</evidence>
<keyword evidence="5" id="KW-0560">Oxidoreductase</keyword>
<accession>A0A507ALD6</accession>
<dbReference type="InterPro" id="IPR002403">
    <property type="entry name" value="Cyt_P450_E_grp-IV"/>
</dbReference>
<dbReference type="STRING" id="1093900.A0A507ALD6"/>
<dbReference type="CDD" id="cd11041">
    <property type="entry name" value="CYP503A1-like"/>
    <property type="match status" value="1"/>
</dbReference>
<dbReference type="RefSeq" id="XP_030988967.1">
    <property type="nucleotide sequence ID" value="XM_031133513.1"/>
</dbReference>
<dbReference type="AlphaFoldDB" id="A0A507ALD6"/>
<comment type="cofactor">
    <cofactor evidence="1 8">
        <name>heme</name>
        <dbReference type="ChEBI" id="CHEBI:30413"/>
    </cofactor>
</comment>
<keyword evidence="10" id="KW-1185">Reference proteome</keyword>
<keyword evidence="6 8" id="KW-0408">Iron</keyword>
<evidence type="ECO:0000313" key="10">
    <source>
        <dbReference type="Proteomes" id="UP000319257"/>
    </source>
</evidence>
<name>A0A507ALD6_9PEZI</name>